<evidence type="ECO:0000256" key="3">
    <source>
        <dbReference type="ARBA" id="ARBA00022692"/>
    </source>
</evidence>
<dbReference type="EMBL" id="JBAWTH010000165">
    <property type="protein sequence ID" value="KAL2274154.1"/>
    <property type="molecule type" value="Genomic_DNA"/>
</dbReference>
<feature type="transmembrane region" description="Helical" evidence="6">
    <location>
        <begin position="28"/>
        <end position="49"/>
    </location>
</feature>
<organism evidence="7 8">
    <name type="scientific">Diaporthe vaccinii</name>
    <dbReference type="NCBI Taxonomy" id="105482"/>
    <lineage>
        <taxon>Eukaryota</taxon>
        <taxon>Fungi</taxon>
        <taxon>Dikarya</taxon>
        <taxon>Ascomycota</taxon>
        <taxon>Pezizomycotina</taxon>
        <taxon>Sordariomycetes</taxon>
        <taxon>Sordariomycetidae</taxon>
        <taxon>Diaporthales</taxon>
        <taxon>Diaporthaceae</taxon>
        <taxon>Diaporthe</taxon>
        <taxon>Diaporthe eres species complex</taxon>
    </lineage>
</organism>
<evidence type="ECO:0000256" key="4">
    <source>
        <dbReference type="ARBA" id="ARBA00022989"/>
    </source>
</evidence>
<dbReference type="Proteomes" id="UP001600888">
    <property type="component" value="Unassembled WGS sequence"/>
</dbReference>
<evidence type="ECO:0000256" key="6">
    <source>
        <dbReference type="SAM" id="Phobius"/>
    </source>
</evidence>
<keyword evidence="8" id="KW-1185">Reference proteome</keyword>
<proteinExistence type="inferred from homology"/>
<dbReference type="InterPro" id="IPR001425">
    <property type="entry name" value="Arc/bac/fun_rhodopsins"/>
</dbReference>
<feature type="transmembrane region" description="Helical" evidence="6">
    <location>
        <begin position="102"/>
        <end position="127"/>
    </location>
</feature>
<dbReference type="Gene3D" id="1.20.1070.10">
    <property type="entry name" value="Rhodopsin 7-helix transmembrane proteins"/>
    <property type="match status" value="1"/>
</dbReference>
<comment type="subcellular location">
    <subcellularLocation>
        <location evidence="1">Membrane</location>
        <topology evidence="1">Multi-pass membrane protein</topology>
    </subcellularLocation>
</comment>
<dbReference type="PANTHER" id="PTHR28286">
    <property type="match status" value="1"/>
</dbReference>
<dbReference type="SMART" id="SM01021">
    <property type="entry name" value="Bac_rhodopsin"/>
    <property type="match status" value="1"/>
</dbReference>
<accession>A0ABR4DUX0</accession>
<evidence type="ECO:0000313" key="8">
    <source>
        <dbReference type="Proteomes" id="UP001600888"/>
    </source>
</evidence>
<gene>
    <name evidence="7" type="ORF">FJTKL_03622</name>
</gene>
<sequence>MILPRSNKALQINPPLGNQALSVWGSDWLWAVTAVFVLEFLVFFGLTFVARSREKIFHYLFAVTLLVGSIAYYAMASDLAWDVISQANETQNGTRQIFFAKYVYWVVSFPVVTIALGLVSGVSCEYIETCSCYSRPMVKAIVVSHKRQQSLYRSAIACVEGT</sequence>
<protein>
    <submittedName>
        <fullName evidence="7">Uncharacterized protein</fullName>
    </submittedName>
</protein>
<comment type="caution">
    <text evidence="7">The sequence shown here is derived from an EMBL/GenBank/DDBJ whole genome shotgun (WGS) entry which is preliminary data.</text>
</comment>
<dbReference type="PANTHER" id="PTHR28286:SF1">
    <property type="entry name" value="30 KDA HEAT SHOCK PROTEIN-RELATED"/>
    <property type="match status" value="1"/>
</dbReference>
<dbReference type="SUPFAM" id="SSF81321">
    <property type="entry name" value="Family A G protein-coupled receptor-like"/>
    <property type="match status" value="1"/>
</dbReference>
<evidence type="ECO:0000313" key="7">
    <source>
        <dbReference type="EMBL" id="KAL2274153.1"/>
    </source>
</evidence>
<reference evidence="7 8" key="1">
    <citation type="submission" date="2024-03" db="EMBL/GenBank/DDBJ databases">
        <title>A high-quality draft genome sequence of Diaporthe vaccinii, a causative agent of upright dieback and viscid rot disease in cranberry plants.</title>
        <authorList>
            <person name="Sarrasin M."/>
            <person name="Lang B.F."/>
            <person name="Burger G."/>
        </authorList>
    </citation>
    <scope>NUCLEOTIDE SEQUENCE [LARGE SCALE GENOMIC DNA]</scope>
    <source>
        <strain evidence="7 8">IS7</strain>
    </source>
</reference>
<evidence type="ECO:0000256" key="5">
    <source>
        <dbReference type="ARBA" id="ARBA00023136"/>
    </source>
</evidence>
<keyword evidence="5 6" id="KW-0472">Membrane</keyword>
<comment type="similarity">
    <text evidence="2">Belongs to the archaeal/bacterial/fungal opsin family.</text>
</comment>
<feature type="transmembrane region" description="Helical" evidence="6">
    <location>
        <begin position="56"/>
        <end position="75"/>
    </location>
</feature>
<keyword evidence="3 6" id="KW-0812">Transmembrane</keyword>
<keyword evidence="4 6" id="KW-1133">Transmembrane helix</keyword>
<evidence type="ECO:0000256" key="1">
    <source>
        <dbReference type="ARBA" id="ARBA00004141"/>
    </source>
</evidence>
<dbReference type="EMBL" id="JBAWTH010000165">
    <property type="protein sequence ID" value="KAL2274153.1"/>
    <property type="molecule type" value="Genomic_DNA"/>
</dbReference>
<evidence type="ECO:0000256" key="2">
    <source>
        <dbReference type="ARBA" id="ARBA00008130"/>
    </source>
</evidence>
<name>A0ABR4DUX0_9PEZI</name>